<keyword evidence="5 9" id="KW-0812">Transmembrane</keyword>
<evidence type="ECO:0000313" key="10">
    <source>
        <dbReference type="EMBL" id="BDW85552.1"/>
    </source>
</evidence>
<evidence type="ECO:0000256" key="5">
    <source>
        <dbReference type="ARBA" id="ARBA00022692"/>
    </source>
</evidence>
<keyword evidence="7 9" id="KW-0472">Membrane</keyword>
<keyword evidence="6 9" id="KW-1133">Transmembrane helix</keyword>
<evidence type="ECO:0000256" key="9">
    <source>
        <dbReference type="SAM" id="Phobius"/>
    </source>
</evidence>
<keyword evidence="2" id="KW-0813">Transport</keyword>
<dbReference type="AlphaFoldDB" id="A0AA48H889"/>
<comment type="similarity">
    <text evidence="8">Belongs to the TsuA/YedE (TC 9.B.102) family.</text>
</comment>
<feature type="transmembrane region" description="Helical" evidence="9">
    <location>
        <begin position="123"/>
        <end position="145"/>
    </location>
</feature>
<dbReference type="EMBL" id="AP027266">
    <property type="protein sequence ID" value="BDW85552.1"/>
    <property type="molecule type" value="Genomic_DNA"/>
</dbReference>
<keyword evidence="4" id="KW-0997">Cell inner membrane</keyword>
<dbReference type="KEGG" id="rmai:MACH21_17290"/>
<evidence type="ECO:0000256" key="8">
    <source>
        <dbReference type="ARBA" id="ARBA00035655"/>
    </source>
</evidence>
<gene>
    <name evidence="10" type="ORF">MACH21_17290</name>
</gene>
<comment type="subcellular location">
    <subcellularLocation>
        <location evidence="1">Cell inner membrane</location>
        <topology evidence="1">Multi-pass membrane protein</topology>
    </subcellularLocation>
</comment>
<protein>
    <submittedName>
        <fullName evidence="10">Lipocalin</fullName>
    </submittedName>
</protein>
<dbReference type="Proteomes" id="UP001337723">
    <property type="component" value="Chromosome"/>
</dbReference>
<proteinExistence type="inferred from homology"/>
<accession>A0AA48H889</accession>
<dbReference type="Pfam" id="PF04143">
    <property type="entry name" value="Sulf_transp"/>
    <property type="match status" value="1"/>
</dbReference>
<dbReference type="PANTHER" id="PTHR30574">
    <property type="entry name" value="INNER MEMBRANE PROTEIN YEDE"/>
    <property type="match status" value="1"/>
</dbReference>
<feature type="transmembrane region" description="Helical" evidence="9">
    <location>
        <begin position="293"/>
        <end position="314"/>
    </location>
</feature>
<evidence type="ECO:0000256" key="6">
    <source>
        <dbReference type="ARBA" id="ARBA00022989"/>
    </source>
</evidence>
<keyword evidence="11" id="KW-1185">Reference proteome</keyword>
<organism evidence="10 11">
    <name type="scientific">Roseicyclus marinus</name>
    <dbReference type="NCBI Taxonomy" id="2161673"/>
    <lineage>
        <taxon>Bacteria</taxon>
        <taxon>Pseudomonadati</taxon>
        <taxon>Pseudomonadota</taxon>
        <taxon>Alphaproteobacteria</taxon>
        <taxon>Rhodobacterales</taxon>
        <taxon>Roseobacteraceae</taxon>
        <taxon>Roseicyclus</taxon>
    </lineage>
</organism>
<feature type="transmembrane region" description="Helical" evidence="9">
    <location>
        <begin position="253"/>
        <end position="281"/>
    </location>
</feature>
<feature type="transmembrane region" description="Helical" evidence="9">
    <location>
        <begin position="12"/>
        <end position="30"/>
    </location>
</feature>
<feature type="transmembrane region" description="Helical" evidence="9">
    <location>
        <begin position="320"/>
        <end position="341"/>
    </location>
</feature>
<dbReference type="RefSeq" id="WP_338271369.1">
    <property type="nucleotide sequence ID" value="NZ_AP027266.1"/>
</dbReference>
<evidence type="ECO:0000256" key="3">
    <source>
        <dbReference type="ARBA" id="ARBA00022475"/>
    </source>
</evidence>
<evidence type="ECO:0000256" key="7">
    <source>
        <dbReference type="ARBA" id="ARBA00023136"/>
    </source>
</evidence>
<reference evidence="10 11" key="1">
    <citation type="submission" date="2023-01" db="EMBL/GenBank/DDBJ databases">
        <title>Complete genome sequence of Roseicyclus marinus strain Dej080120_10.</title>
        <authorList>
            <person name="Ueki S."/>
            <person name="Maruyama F."/>
        </authorList>
    </citation>
    <scope>NUCLEOTIDE SEQUENCE [LARGE SCALE GENOMIC DNA]</scope>
    <source>
        <strain evidence="10 11">Dej080120_10</strain>
    </source>
</reference>
<feature type="transmembrane region" description="Helical" evidence="9">
    <location>
        <begin position="88"/>
        <end position="111"/>
    </location>
</feature>
<dbReference type="PANTHER" id="PTHR30574:SF1">
    <property type="entry name" value="SULPHUR TRANSPORT DOMAIN-CONTAINING PROTEIN"/>
    <property type="match status" value="1"/>
</dbReference>
<dbReference type="GO" id="GO:0005886">
    <property type="term" value="C:plasma membrane"/>
    <property type="evidence" value="ECO:0007669"/>
    <property type="project" value="UniProtKB-SubCell"/>
</dbReference>
<evidence type="ECO:0000313" key="11">
    <source>
        <dbReference type="Proteomes" id="UP001337723"/>
    </source>
</evidence>
<evidence type="ECO:0000256" key="2">
    <source>
        <dbReference type="ARBA" id="ARBA00022448"/>
    </source>
</evidence>
<evidence type="ECO:0000256" key="4">
    <source>
        <dbReference type="ARBA" id="ARBA00022519"/>
    </source>
</evidence>
<dbReference type="InterPro" id="IPR007272">
    <property type="entry name" value="Sulf_transp_TsuA/YedE"/>
</dbReference>
<sequence length="355" mass="35515">MFETLLMTFGDPLVLALAGALTGLVFGWAAQRSRFCLRAATVEVAEGTFGPKLAIWLIVFFTALMLTQGGIALGLFEVSSTRQLAAEGSVSGAVIGGVMFGVGMVLARGCASRLLVLSATGNLRALVTGLVVTLVAQASFTGVLAPAREALTALWTVPGGAGRNLLDGLGLGSGAAMVLAGLALTGALVLGLRRGLGAGVVIGAGFVGLAVTMGWALTALIAANSFEIVAVSSVTFTGPATDTLMALVTERSVALSFGIGLVPGVFVGAGAAALAFGEFRLERFGADTPMERYLVGAVLMGFGAMLAGGCAVGAGVSGGAVMSTTALLAVFAMWIGAMTTVRVMAAFARGRAQTV</sequence>
<keyword evidence="3" id="KW-1003">Cell membrane</keyword>
<name>A0AA48H889_9RHOB</name>
<feature type="transmembrane region" description="Helical" evidence="9">
    <location>
        <begin position="165"/>
        <end position="192"/>
    </location>
</feature>
<feature type="transmembrane region" description="Helical" evidence="9">
    <location>
        <begin position="199"/>
        <end position="223"/>
    </location>
</feature>
<feature type="transmembrane region" description="Helical" evidence="9">
    <location>
        <begin position="53"/>
        <end position="76"/>
    </location>
</feature>
<evidence type="ECO:0000256" key="1">
    <source>
        <dbReference type="ARBA" id="ARBA00004429"/>
    </source>
</evidence>